<feature type="transmembrane region" description="Helical" evidence="8">
    <location>
        <begin position="418"/>
        <end position="442"/>
    </location>
</feature>
<dbReference type="Pfam" id="PF06011">
    <property type="entry name" value="TRP"/>
    <property type="match status" value="1"/>
</dbReference>
<keyword evidence="12" id="KW-1185">Reference proteome</keyword>
<dbReference type="PANTHER" id="PTHR31145:SF7">
    <property type="entry name" value="TRP-LIKE ION CHANNEL"/>
    <property type="match status" value="1"/>
</dbReference>
<feature type="transmembrane region" description="Helical" evidence="8">
    <location>
        <begin position="654"/>
        <end position="679"/>
    </location>
</feature>
<reference evidence="11" key="1">
    <citation type="journal article" date="2021" name="Nat. Commun.">
        <title>Genetic determinants of endophytism in the Arabidopsis root mycobiome.</title>
        <authorList>
            <person name="Mesny F."/>
            <person name="Miyauchi S."/>
            <person name="Thiergart T."/>
            <person name="Pickel B."/>
            <person name="Atanasova L."/>
            <person name="Karlsson M."/>
            <person name="Huettel B."/>
            <person name="Barry K.W."/>
            <person name="Haridas S."/>
            <person name="Chen C."/>
            <person name="Bauer D."/>
            <person name="Andreopoulos W."/>
            <person name="Pangilinan J."/>
            <person name="LaButti K."/>
            <person name="Riley R."/>
            <person name="Lipzen A."/>
            <person name="Clum A."/>
            <person name="Drula E."/>
            <person name="Henrissat B."/>
            <person name="Kohler A."/>
            <person name="Grigoriev I.V."/>
            <person name="Martin F.M."/>
            <person name="Hacquard S."/>
        </authorList>
    </citation>
    <scope>NUCLEOTIDE SEQUENCE</scope>
    <source>
        <strain evidence="11">MPI-CAGE-AT-0016</strain>
    </source>
</reference>
<keyword evidence="6 8" id="KW-0472">Membrane</keyword>
<evidence type="ECO:0000256" key="5">
    <source>
        <dbReference type="ARBA" id="ARBA00022989"/>
    </source>
</evidence>
<feature type="region of interest" description="Disordered" evidence="7">
    <location>
        <begin position="877"/>
        <end position="930"/>
    </location>
</feature>
<dbReference type="PANTHER" id="PTHR31145">
    <property type="entry name" value="INTEGRAL MEMBRANE PROTEIN (AFU_ORTHOLOGUE AFUA_7G01610)"/>
    <property type="match status" value="1"/>
</dbReference>
<proteinExistence type="inferred from homology"/>
<feature type="transmembrane region" description="Helical" evidence="8">
    <location>
        <begin position="566"/>
        <end position="585"/>
    </location>
</feature>
<keyword evidence="5 8" id="KW-1133">Transmembrane helix</keyword>
<feature type="signal peptide" evidence="9">
    <location>
        <begin position="1"/>
        <end position="25"/>
    </location>
</feature>
<comment type="similarity">
    <text evidence="2">Belongs to the transient receptor potential (TRP) ion channel family.</text>
</comment>
<dbReference type="GO" id="GO:0016020">
    <property type="term" value="C:membrane"/>
    <property type="evidence" value="ECO:0007669"/>
    <property type="project" value="UniProtKB-SubCell"/>
</dbReference>
<feature type="transmembrane region" description="Helical" evidence="8">
    <location>
        <begin position="591"/>
        <end position="609"/>
    </location>
</feature>
<feature type="transmembrane region" description="Helical" evidence="8">
    <location>
        <begin position="454"/>
        <end position="477"/>
    </location>
</feature>
<evidence type="ECO:0000259" key="10">
    <source>
        <dbReference type="SMART" id="SM01320"/>
    </source>
</evidence>
<evidence type="ECO:0000256" key="8">
    <source>
        <dbReference type="SAM" id="Phobius"/>
    </source>
</evidence>
<evidence type="ECO:0000313" key="11">
    <source>
        <dbReference type="EMBL" id="KAH7358600.1"/>
    </source>
</evidence>
<evidence type="ECO:0000256" key="6">
    <source>
        <dbReference type="ARBA" id="ARBA00023136"/>
    </source>
</evidence>
<evidence type="ECO:0000256" key="3">
    <source>
        <dbReference type="ARBA" id="ARBA00022692"/>
    </source>
</evidence>
<dbReference type="InterPro" id="IPR010308">
    <property type="entry name" value="TRP_C"/>
</dbReference>
<dbReference type="Proteomes" id="UP000813385">
    <property type="component" value="Unassembled WGS sequence"/>
</dbReference>
<feature type="region of interest" description="Disordered" evidence="7">
    <location>
        <begin position="744"/>
        <end position="850"/>
    </location>
</feature>
<dbReference type="InterPro" id="IPR032800">
    <property type="entry name" value="TRP_N"/>
</dbReference>
<dbReference type="SMART" id="SM01320">
    <property type="entry name" value="TRP_N"/>
    <property type="match status" value="1"/>
</dbReference>
<feature type="domain" description="ML-like" evidence="10">
    <location>
        <begin position="44"/>
        <end position="186"/>
    </location>
</feature>
<protein>
    <recommendedName>
        <fullName evidence="10">ML-like domain-containing protein</fullName>
    </recommendedName>
</protein>
<keyword evidence="4 9" id="KW-0732">Signal</keyword>
<name>A0A8K0TB24_9PEZI</name>
<feature type="transmembrane region" description="Helical" evidence="8">
    <location>
        <begin position="621"/>
        <end position="642"/>
    </location>
</feature>
<feature type="compositionally biased region" description="Polar residues" evidence="7">
    <location>
        <begin position="771"/>
        <end position="782"/>
    </location>
</feature>
<sequence>MRPPTTTSWAAAGCLALGLATTAFAQTDETDIEKRYDALEKQHPSLYTGDYGDCLGGESLFNITKYDAAYYRKDKALLFQMNGATSVREENVILHIAIDAYGESRLDMIVDPCSANISSLCPLQAATAVEAFAVNFLTDADVGNLSSIALDIPDFEGTATMRIFANSSQTEIGCFRAVMHNGRSFSHPYAVSSGLAGFTLFAIVSSFITAIYGVSISHMRTHYAHAFSVLVLFEAFHTIYLTGALSVDWPSVLPAWRNNFAWSAGIIRAPGMVDSLSGFSGVTGNASQVGGAGSAVINTDGGLAQAIYGRSMAALSASSELYRRSEDGFNATAPWPYSWHGHPVQPGLPMPGTWSAFAGNLVPSRVPSATAFMVSFIWWLVAIGVVIIAITVAKFSLDLLTRTKVIKSDGFDYFRSHLPGYLGFGVLRTVLVASFPLTTLALLQFNMNAPAGPIAIAAIVFVLLLLGLGGLITYACYFRLRFGKYEMGPDQIVFEQGKLFKTVPFPAASRASKLGEAETAAKKYGSVPFFRIGFVDEDPNRGSIHKDEAYLKRFGWLTAHYRRTRWWFFALWFSYQFIRACFLGGGSRSPLAQVFGLFVLEIIAFVVFVKLRPYEGQRNAVVAVWMLGVCKIVTAGFSIAFLRDFGISRILSTVLGIIIIVIQAALALVVLALVVVSMVSSWMSIHRNRETFRPEALDSVRVRYYEHMQEAAPDLPPSAKPDPSTILPPSRTFSVNNVRRARKIEDEDEDAISELDKSGDNAAPFGPINRPSRTNSVSSRYSVGSLPRRARPHRASWSAKDFAEWDQQQAERPESAMGSIRGQHNRQRSNSLRQQAHINSASQTSLRINPDLYERTDSANFRRPPLTPAHEVAEEQAMNLDRIVSNDEREEAVPEASAKETTNKPDVSPPSSPKDTEPFPTLDEKQDIKP</sequence>
<dbReference type="GO" id="GO:0055085">
    <property type="term" value="P:transmembrane transport"/>
    <property type="evidence" value="ECO:0007669"/>
    <property type="project" value="TreeGrafter"/>
</dbReference>
<evidence type="ECO:0000256" key="2">
    <source>
        <dbReference type="ARBA" id="ARBA00010642"/>
    </source>
</evidence>
<feature type="transmembrane region" description="Helical" evidence="8">
    <location>
        <begin position="376"/>
        <end position="397"/>
    </location>
</feature>
<comment type="subcellular location">
    <subcellularLocation>
        <location evidence="1">Membrane</location>
        <topology evidence="1">Multi-pass membrane protein</topology>
    </subcellularLocation>
</comment>
<feature type="region of interest" description="Disordered" evidence="7">
    <location>
        <begin position="712"/>
        <end position="731"/>
    </location>
</feature>
<evidence type="ECO:0000313" key="12">
    <source>
        <dbReference type="Proteomes" id="UP000813385"/>
    </source>
</evidence>
<evidence type="ECO:0000256" key="9">
    <source>
        <dbReference type="SAM" id="SignalP"/>
    </source>
</evidence>
<feature type="chain" id="PRO_5035479961" description="ML-like domain-containing protein" evidence="9">
    <location>
        <begin position="26"/>
        <end position="930"/>
    </location>
</feature>
<dbReference type="OrthoDB" id="5377623at2759"/>
<evidence type="ECO:0000256" key="1">
    <source>
        <dbReference type="ARBA" id="ARBA00004141"/>
    </source>
</evidence>
<dbReference type="EMBL" id="JAGPXD010000004">
    <property type="protein sequence ID" value="KAH7358600.1"/>
    <property type="molecule type" value="Genomic_DNA"/>
</dbReference>
<comment type="caution">
    <text evidence="11">The sequence shown here is derived from an EMBL/GenBank/DDBJ whole genome shotgun (WGS) entry which is preliminary data.</text>
</comment>
<accession>A0A8K0TB24</accession>
<evidence type="ECO:0000256" key="4">
    <source>
        <dbReference type="ARBA" id="ARBA00022729"/>
    </source>
</evidence>
<dbReference type="Pfam" id="PF14558">
    <property type="entry name" value="TRP_N"/>
    <property type="match status" value="1"/>
</dbReference>
<dbReference type="InterPro" id="IPR040241">
    <property type="entry name" value="TRP_Flc/Pkd2-like"/>
</dbReference>
<dbReference type="GO" id="GO:0009272">
    <property type="term" value="P:fungal-type cell wall biogenesis"/>
    <property type="evidence" value="ECO:0007669"/>
    <property type="project" value="TreeGrafter"/>
</dbReference>
<evidence type="ECO:0000256" key="7">
    <source>
        <dbReference type="SAM" id="MobiDB-lite"/>
    </source>
</evidence>
<gene>
    <name evidence="11" type="ORF">B0T11DRAFT_105924</name>
</gene>
<feature type="transmembrane region" description="Helical" evidence="8">
    <location>
        <begin position="189"/>
        <end position="214"/>
    </location>
</feature>
<dbReference type="AlphaFoldDB" id="A0A8K0TB24"/>
<feature type="compositionally biased region" description="Basic and acidic residues" evidence="7">
    <location>
        <begin position="914"/>
        <end position="930"/>
    </location>
</feature>
<keyword evidence="3 8" id="KW-0812">Transmembrane</keyword>
<organism evidence="11 12">
    <name type="scientific">Plectosphaerella cucumerina</name>
    <dbReference type="NCBI Taxonomy" id="40658"/>
    <lineage>
        <taxon>Eukaryota</taxon>
        <taxon>Fungi</taxon>
        <taxon>Dikarya</taxon>
        <taxon>Ascomycota</taxon>
        <taxon>Pezizomycotina</taxon>
        <taxon>Sordariomycetes</taxon>
        <taxon>Hypocreomycetidae</taxon>
        <taxon>Glomerellales</taxon>
        <taxon>Plectosphaerellaceae</taxon>
        <taxon>Plectosphaerella</taxon>
    </lineage>
</organism>
<feature type="compositionally biased region" description="Polar residues" evidence="7">
    <location>
        <begin position="828"/>
        <end position="847"/>
    </location>
</feature>
<feature type="transmembrane region" description="Helical" evidence="8">
    <location>
        <begin position="226"/>
        <end position="247"/>
    </location>
</feature>